<evidence type="ECO:0000313" key="1">
    <source>
        <dbReference type="EMBL" id="MPN17301.1"/>
    </source>
</evidence>
<reference evidence="1" key="1">
    <citation type="submission" date="2019-08" db="EMBL/GenBank/DDBJ databases">
        <authorList>
            <person name="Kucharzyk K."/>
            <person name="Murdoch R.W."/>
            <person name="Higgins S."/>
            <person name="Loffler F."/>
        </authorList>
    </citation>
    <scope>NUCLEOTIDE SEQUENCE</scope>
</reference>
<dbReference type="AlphaFoldDB" id="A0A645FS84"/>
<name>A0A645FS84_9ZZZZ</name>
<accession>A0A645FS84</accession>
<gene>
    <name evidence="1" type="ORF">SDC9_164654</name>
</gene>
<organism evidence="1">
    <name type="scientific">bioreactor metagenome</name>
    <dbReference type="NCBI Taxonomy" id="1076179"/>
    <lineage>
        <taxon>unclassified sequences</taxon>
        <taxon>metagenomes</taxon>
        <taxon>ecological metagenomes</taxon>
    </lineage>
</organism>
<sequence length="51" mass="5884">MQKNSYSSKNKIREIEQGFLCILNRVSIIDGIILISIDFRKNGVTDAYSYK</sequence>
<proteinExistence type="predicted"/>
<comment type="caution">
    <text evidence="1">The sequence shown here is derived from an EMBL/GenBank/DDBJ whole genome shotgun (WGS) entry which is preliminary data.</text>
</comment>
<protein>
    <submittedName>
        <fullName evidence="1">Uncharacterized protein</fullName>
    </submittedName>
</protein>
<dbReference type="EMBL" id="VSSQ01064398">
    <property type="protein sequence ID" value="MPN17301.1"/>
    <property type="molecule type" value="Genomic_DNA"/>
</dbReference>